<dbReference type="EMBL" id="JASBNA010000001">
    <property type="protein sequence ID" value="KAK7696274.1"/>
    <property type="molecule type" value="Genomic_DNA"/>
</dbReference>
<protein>
    <recommendedName>
        <fullName evidence="6">Hydrophobin</fullName>
    </recommendedName>
</protein>
<dbReference type="Proteomes" id="UP001385951">
    <property type="component" value="Unassembled WGS sequence"/>
</dbReference>
<evidence type="ECO:0000256" key="1">
    <source>
        <dbReference type="ARBA" id="ARBA00004191"/>
    </source>
</evidence>
<dbReference type="CDD" id="cd23507">
    <property type="entry name" value="hydrophobin_I"/>
    <property type="match status" value="1"/>
</dbReference>
<comment type="subcellular location">
    <subcellularLocation>
        <location evidence="1 6">Secreted</location>
        <location evidence="1 6">Cell wall</location>
    </subcellularLocation>
</comment>
<proteinExistence type="inferred from homology"/>
<organism evidence="7 8">
    <name type="scientific">Cerrena zonata</name>
    <dbReference type="NCBI Taxonomy" id="2478898"/>
    <lineage>
        <taxon>Eukaryota</taxon>
        <taxon>Fungi</taxon>
        <taxon>Dikarya</taxon>
        <taxon>Basidiomycota</taxon>
        <taxon>Agaricomycotina</taxon>
        <taxon>Agaricomycetes</taxon>
        <taxon>Polyporales</taxon>
        <taxon>Cerrenaceae</taxon>
        <taxon>Cerrena</taxon>
    </lineage>
</organism>
<dbReference type="GO" id="GO:0009277">
    <property type="term" value="C:fungal-type cell wall"/>
    <property type="evidence" value="ECO:0007669"/>
    <property type="project" value="InterPro"/>
</dbReference>
<dbReference type="Pfam" id="PF01185">
    <property type="entry name" value="Hydrophobin"/>
    <property type="match status" value="1"/>
</dbReference>
<accession>A0AAW0GXL3</accession>
<evidence type="ECO:0000313" key="7">
    <source>
        <dbReference type="EMBL" id="KAK7696274.1"/>
    </source>
</evidence>
<evidence type="ECO:0000256" key="2">
    <source>
        <dbReference type="ARBA" id="ARBA00010446"/>
    </source>
</evidence>
<sequence length="112" mass="11323">MFSLAAFTTLALAAFAVAGPTSFYAKRDTCSSGTLSCCNTNQPASNFNEPTLEGLLPIDLSNINIPVGLTCTPISVLGAGSGANCNSEPVCCENISDEGTGVGCAPINTQSL</sequence>
<comment type="similarity">
    <text evidence="2 6">Belongs to the fungal hydrophobin family.</text>
</comment>
<name>A0AAW0GXL3_9APHY</name>
<keyword evidence="5 6" id="KW-1015">Disulfide bond</keyword>
<evidence type="ECO:0000256" key="5">
    <source>
        <dbReference type="ARBA" id="ARBA00023157"/>
    </source>
</evidence>
<evidence type="ECO:0000313" key="8">
    <source>
        <dbReference type="Proteomes" id="UP001385951"/>
    </source>
</evidence>
<keyword evidence="3 6" id="KW-0134">Cell wall</keyword>
<dbReference type="InterPro" id="IPR001338">
    <property type="entry name" value="Class_I_Hydrophobin"/>
</dbReference>
<dbReference type="GO" id="GO:0005199">
    <property type="term" value="F:structural constituent of cell wall"/>
    <property type="evidence" value="ECO:0007669"/>
    <property type="project" value="InterPro"/>
</dbReference>
<reference evidence="7 8" key="1">
    <citation type="submission" date="2022-09" db="EMBL/GenBank/DDBJ databases">
        <authorList>
            <person name="Palmer J.M."/>
        </authorList>
    </citation>
    <scope>NUCLEOTIDE SEQUENCE [LARGE SCALE GENOMIC DNA]</scope>
    <source>
        <strain evidence="7 8">DSM 7382</strain>
    </source>
</reference>
<dbReference type="AlphaFoldDB" id="A0AAW0GXL3"/>
<keyword evidence="8" id="KW-1185">Reference proteome</keyword>
<evidence type="ECO:0000256" key="6">
    <source>
        <dbReference type="RuleBase" id="RU365009"/>
    </source>
</evidence>
<dbReference type="SMART" id="SM00075">
    <property type="entry name" value="HYDRO"/>
    <property type="match status" value="1"/>
</dbReference>
<gene>
    <name evidence="7" type="ORF">QCA50_000927</name>
</gene>
<keyword evidence="4 6" id="KW-0964">Secreted</keyword>
<feature type="signal peptide" evidence="6">
    <location>
        <begin position="1"/>
        <end position="18"/>
    </location>
</feature>
<comment type="caution">
    <text evidence="7">The sequence shown here is derived from an EMBL/GenBank/DDBJ whole genome shotgun (WGS) entry which is preliminary data.</text>
</comment>
<keyword evidence="6" id="KW-0732">Signal</keyword>
<feature type="chain" id="PRO_5043107571" description="Hydrophobin" evidence="6">
    <location>
        <begin position="19"/>
        <end position="112"/>
    </location>
</feature>
<evidence type="ECO:0000256" key="4">
    <source>
        <dbReference type="ARBA" id="ARBA00022525"/>
    </source>
</evidence>
<evidence type="ECO:0000256" key="3">
    <source>
        <dbReference type="ARBA" id="ARBA00022512"/>
    </source>
</evidence>